<dbReference type="Gene3D" id="3.30.450.330">
    <property type="match status" value="1"/>
</dbReference>
<dbReference type="Pfam" id="PF03717">
    <property type="entry name" value="PBP_dimer"/>
    <property type="match status" value="1"/>
</dbReference>
<evidence type="ECO:0000256" key="6">
    <source>
        <dbReference type="ARBA" id="ARBA00022670"/>
    </source>
</evidence>
<keyword evidence="14 16" id="KW-0131">Cell cycle</keyword>
<keyword evidence="3 16" id="KW-0997">Cell inner membrane</keyword>
<dbReference type="GO" id="GO:0008955">
    <property type="term" value="F:peptidoglycan glycosyltransferase activity"/>
    <property type="evidence" value="ECO:0007669"/>
    <property type="project" value="InterPro"/>
</dbReference>
<evidence type="ECO:0000256" key="1">
    <source>
        <dbReference type="ARBA" id="ARBA00004370"/>
    </source>
</evidence>
<dbReference type="EMBL" id="CP014143">
    <property type="protein sequence ID" value="AOS98741.1"/>
    <property type="molecule type" value="Genomic_DNA"/>
</dbReference>
<evidence type="ECO:0000256" key="15">
    <source>
        <dbReference type="ARBA" id="ARBA00023316"/>
    </source>
</evidence>
<keyword evidence="7 16" id="KW-0812">Transmembrane</keyword>
<evidence type="ECO:0000259" key="18">
    <source>
        <dbReference type="Pfam" id="PF03717"/>
    </source>
</evidence>
<dbReference type="InterPro" id="IPR012338">
    <property type="entry name" value="Beta-lactam/transpept-like"/>
</dbReference>
<evidence type="ECO:0000256" key="3">
    <source>
        <dbReference type="ARBA" id="ARBA00022519"/>
    </source>
</evidence>
<evidence type="ECO:0000256" key="5">
    <source>
        <dbReference type="ARBA" id="ARBA00022645"/>
    </source>
</evidence>
<evidence type="ECO:0000256" key="4">
    <source>
        <dbReference type="ARBA" id="ARBA00022618"/>
    </source>
</evidence>
<feature type="active site" description="Acyl-ester intermediate" evidence="16">
    <location>
        <position position="303"/>
    </location>
</feature>
<keyword evidence="11 16" id="KW-1133">Transmembrane helix</keyword>
<feature type="domain" description="Penicillin-binding protein dimerisation" evidence="18">
    <location>
        <begin position="66"/>
        <end position="214"/>
    </location>
</feature>
<dbReference type="UniPathway" id="UPA00219"/>
<dbReference type="STRING" id="1769779.AUP74_03376"/>
<keyword evidence="19" id="KW-0328">Glycosyltransferase</keyword>
<accession>A0A1C9WC95</accession>
<dbReference type="Gene3D" id="3.90.1310.10">
    <property type="entry name" value="Penicillin-binding protein 2a (Domain 2)"/>
    <property type="match status" value="1"/>
</dbReference>
<keyword evidence="4 16" id="KW-0132">Cell division</keyword>
<feature type="domain" description="Penicillin-binding protein transpeptidase" evidence="17">
    <location>
        <begin position="256"/>
        <end position="556"/>
    </location>
</feature>
<evidence type="ECO:0000256" key="10">
    <source>
        <dbReference type="ARBA" id="ARBA00022984"/>
    </source>
</evidence>
<evidence type="ECO:0000256" key="11">
    <source>
        <dbReference type="ARBA" id="ARBA00022989"/>
    </source>
</evidence>
<comment type="subcellular location">
    <subcellularLocation>
        <location evidence="1">Membrane</location>
    </subcellularLocation>
</comment>
<evidence type="ECO:0000256" key="8">
    <source>
        <dbReference type="ARBA" id="ARBA00022801"/>
    </source>
</evidence>
<evidence type="ECO:0000256" key="14">
    <source>
        <dbReference type="ARBA" id="ARBA00023306"/>
    </source>
</evidence>
<dbReference type="HAMAP" id="MF_02080">
    <property type="entry name" value="FtsI_transpept"/>
    <property type="match status" value="1"/>
</dbReference>
<organism evidence="19 20">
    <name type="scientific">Microbulbifer aggregans</name>
    <dbReference type="NCBI Taxonomy" id="1769779"/>
    <lineage>
        <taxon>Bacteria</taxon>
        <taxon>Pseudomonadati</taxon>
        <taxon>Pseudomonadota</taxon>
        <taxon>Gammaproteobacteria</taxon>
        <taxon>Cellvibrionales</taxon>
        <taxon>Microbulbiferaceae</taxon>
        <taxon>Microbulbifer</taxon>
    </lineage>
</organism>
<dbReference type="KEGG" id="micc:AUP74_03376"/>
<keyword evidence="20" id="KW-1185">Reference proteome</keyword>
<dbReference type="GO" id="GO:0000917">
    <property type="term" value="P:division septum assembly"/>
    <property type="evidence" value="ECO:0007669"/>
    <property type="project" value="UniProtKB-KW"/>
</dbReference>
<dbReference type="GO" id="GO:0071555">
    <property type="term" value="P:cell wall organization"/>
    <property type="evidence" value="ECO:0007669"/>
    <property type="project" value="UniProtKB-KW"/>
</dbReference>
<dbReference type="InterPro" id="IPR001460">
    <property type="entry name" value="PCN-bd_Tpept"/>
</dbReference>
<dbReference type="PANTHER" id="PTHR30627:SF1">
    <property type="entry name" value="PEPTIDOGLYCAN D,D-TRANSPEPTIDASE FTSI"/>
    <property type="match status" value="1"/>
</dbReference>
<evidence type="ECO:0000256" key="13">
    <source>
        <dbReference type="ARBA" id="ARBA00023210"/>
    </source>
</evidence>
<keyword evidence="8 16" id="KW-0378">Hydrolase</keyword>
<dbReference type="GO" id="GO:0043093">
    <property type="term" value="P:FtsZ-dependent cytokinesis"/>
    <property type="evidence" value="ECO:0007669"/>
    <property type="project" value="UniProtKB-UniRule"/>
</dbReference>
<comment type="pathway">
    <text evidence="16">Cell wall biogenesis; peptidoglycan biosynthesis.</text>
</comment>
<keyword evidence="2 16" id="KW-1003">Cell membrane</keyword>
<dbReference type="InterPro" id="IPR037532">
    <property type="entry name" value="FtsI_transpept"/>
</dbReference>
<comment type="function">
    <text evidence="16">Catalyzes cross-linking of the peptidoglycan cell wall at the division septum.</text>
</comment>
<dbReference type="PANTHER" id="PTHR30627">
    <property type="entry name" value="PEPTIDOGLYCAN D,D-TRANSPEPTIDASE"/>
    <property type="match status" value="1"/>
</dbReference>
<keyword evidence="9 16" id="KW-0133">Cell shape</keyword>
<dbReference type="SUPFAM" id="SSF56601">
    <property type="entry name" value="beta-lactamase/transpeptidase-like"/>
    <property type="match status" value="1"/>
</dbReference>
<dbReference type="RefSeq" id="WP_069948564.1">
    <property type="nucleotide sequence ID" value="NZ_CP014143.1"/>
</dbReference>
<dbReference type="AlphaFoldDB" id="A0A1C9WC95"/>
<keyword evidence="15 16" id="KW-0961">Cell wall biogenesis/degradation</keyword>
<dbReference type="InterPro" id="IPR036138">
    <property type="entry name" value="PBP_dimer_sf"/>
</dbReference>
<dbReference type="GO" id="GO:0009252">
    <property type="term" value="P:peptidoglycan biosynthetic process"/>
    <property type="evidence" value="ECO:0007669"/>
    <property type="project" value="UniProtKB-UniRule"/>
</dbReference>
<sequence>MGAVKKQQLQPGIARWRFALVAVLLCLLAVTLVFHLARLQVLPAEERGYRFLQDQGRARTIRTEEIAAYRGAILDRNGELLAVSTPVQTLWANPQHLKEASAEELRQLAAALEVKPATLAKRLQKYASKEFMYLRRHLSPEQAGRALSLDIPGVYSKKEYRRFYPAGEVVAQLLGFTNIDDRGQEGLELAYDNWLSGQPGQQQVLKDLKGRTVQDLATKREARPGRDLRLSIDMRLQYLAYRELKRAVNENGAASGFMVVLDTRTGDVLAMANQPSFNPNNRKGVTAAAMRNRALIDQFEPGSTVKPLTALAALESGRYQPHTQINTSPGYIRLPGKTLVDPVNYGRIDLTRVITKSSQVGITKIAMDLEPNTLRELFYRLGLGEAVGSGFPGEAAGILPSRSRWHPIELANFAFGYGLTVNAVQLAQAYSVIANAGLKRPVSLVLTDGKRSPDEGERVVEDALAQQVTAMLETVIGDEGTGRRAAVDGYRVAGKTGTVHKVGSEGYVDNRYRSVFAGFIPADNPRLAAVVVIDDPSHAKYYGGEVAAPVFGAVMEGAMRLLQVPPEEVPPADEQLAVQLGERGKKS</sequence>
<dbReference type="GO" id="GO:0005886">
    <property type="term" value="C:plasma membrane"/>
    <property type="evidence" value="ECO:0007669"/>
    <property type="project" value="UniProtKB-UniRule"/>
</dbReference>
<comment type="similarity">
    <text evidence="16">Belongs to the transpeptidase family. FtsI subfamily.</text>
</comment>
<keyword evidence="13 16" id="KW-0717">Septation</keyword>
<evidence type="ECO:0000256" key="16">
    <source>
        <dbReference type="HAMAP-Rule" id="MF_02080"/>
    </source>
</evidence>
<dbReference type="GO" id="GO:0008658">
    <property type="term" value="F:penicillin binding"/>
    <property type="evidence" value="ECO:0007669"/>
    <property type="project" value="InterPro"/>
</dbReference>
<gene>
    <name evidence="16 19" type="primary">ftsI</name>
    <name evidence="19" type="ORF">AUP74_03376</name>
</gene>
<protein>
    <recommendedName>
        <fullName evidence="16">Peptidoglycan D,D-transpeptidase FtsI</fullName>
        <ecNumber evidence="16">3.4.16.4</ecNumber>
    </recommendedName>
    <alternativeName>
        <fullName evidence="16">Penicillin-binding protein 3</fullName>
        <shortName evidence="16">PBP-3</shortName>
    </alternativeName>
</protein>
<evidence type="ECO:0000313" key="19">
    <source>
        <dbReference type="EMBL" id="AOS98741.1"/>
    </source>
</evidence>
<keyword evidence="12 16" id="KW-0472">Membrane</keyword>
<evidence type="ECO:0000313" key="20">
    <source>
        <dbReference type="Proteomes" id="UP000095672"/>
    </source>
</evidence>
<keyword evidence="19" id="KW-0808">Transferase</keyword>
<dbReference type="GO" id="GO:0008360">
    <property type="term" value="P:regulation of cell shape"/>
    <property type="evidence" value="ECO:0007669"/>
    <property type="project" value="UniProtKB-KW"/>
</dbReference>
<dbReference type="EC" id="3.4.16.4" evidence="16"/>
<evidence type="ECO:0000256" key="9">
    <source>
        <dbReference type="ARBA" id="ARBA00022960"/>
    </source>
</evidence>
<evidence type="ECO:0000256" key="2">
    <source>
        <dbReference type="ARBA" id="ARBA00022475"/>
    </source>
</evidence>
<proteinExistence type="inferred from homology"/>
<dbReference type="SUPFAM" id="SSF56519">
    <property type="entry name" value="Penicillin binding protein dimerisation domain"/>
    <property type="match status" value="1"/>
</dbReference>
<dbReference type="PATRIC" id="fig|1769779.3.peg.3365"/>
<dbReference type="Gene3D" id="3.40.710.10">
    <property type="entry name" value="DD-peptidase/beta-lactamase superfamily"/>
    <property type="match status" value="1"/>
</dbReference>
<dbReference type="InterPro" id="IPR050515">
    <property type="entry name" value="Beta-lactam/transpept"/>
</dbReference>
<evidence type="ECO:0000259" key="17">
    <source>
        <dbReference type="Pfam" id="PF00905"/>
    </source>
</evidence>
<comment type="catalytic activity">
    <reaction evidence="16">
        <text>Preferential cleavage: (Ac)2-L-Lys-D-Ala-|-D-Ala. Also transpeptidation of peptidyl-alanyl moieties that are N-acyl substituents of D-alanine.</text>
        <dbReference type="EC" id="3.4.16.4"/>
    </reaction>
</comment>
<name>A0A1C9WC95_9GAMM</name>
<dbReference type="InterPro" id="IPR005311">
    <property type="entry name" value="PBP_dimer"/>
</dbReference>
<keyword evidence="6 16" id="KW-0645">Protease</keyword>
<keyword evidence="10 16" id="KW-0573">Peptidoglycan synthesis</keyword>
<keyword evidence="5 16" id="KW-0121">Carboxypeptidase</keyword>
<dbReference type="GO" id="GO:0006508">
    <property type="term" value="P:proteolysis"/>
    <property type="evidence" value="ECO:0007669"/>
    <property type="project" value="UniProtKB-KW"/>
</dbReference>
<dbReference type="Proteomes" id="UP000095672">
    <property type="component" value="Chromosome"/>
</dbReference>
<evidence type="ECO:0000256" key="7">
    <source>
        <dbReference type="ARBA" id="ARBA00022692"/>
    </source>
</evidence>
<dbReference type="Pfam" id="PF00905">
    <property type="entry name" value="Transpeptidase"/>
    <property type="match status" value="1"/>
</dbReference>
<dbReference type="OrthoDB" id="9789078at2"/>
<reference evidence="20" key="1">
    <citation type="submission" date="2016-01" db="EMBL/GenBank/DDBJ databases">
        <title>Complete genome sequence of Microbulbifer sp. CCB-MM1, a halophile isolated from Matang Mangrove Forest, Perak.</title>
        <authorList>
            <person name="Moh T.H."/>
            <person name="Dinesh B."/>
            <person name="Lau N.-S."/>
            <person name="Go F."/>
            <person name="Alexander Chong S.-C."/>
        </authorList>
    </citation>
    <scope>NUCLEOTIDE SEQUENCE [LARGE SCALE GENOMIC DNA]</scope>
    <source>
        <strain evidence="20">CCB-MM1</strain>
    </source>
</reference>
<evidence type="ECO:0000256" key="12">
    <source>
        <dbReference type="ARBA" id="ARBA00023136"/>
    </source>
</evidence>
<dbReference type="GO" id="GO:0009002">
    <property type="term" value="F:serine-type D-Ala-D-Ala carboxypeptidase activity"/>
    <property type="evidence" value="ECO:0007669"/>
    <property type="project" value="UniProtKB-UniRule"/>
</dbReference>